<dbReference type="Gene3D" id="1.25.40.180">
    <property type="match status" value="1"/>
</dbReference>
<keyword evidence="10" id="KW-1185">Reference proteome</keyword>
<dbReference type="Pfam" id="PF25084">
    <property type="entry name" value="LbH_EIF2B"/>
    <property type="match status" value="1"/>
</dbReference>
<comment type="caution">
    <text evidence="9">The sequence shown here is derived from an EMBL/GenBank/DDBJ whole genome shotgun (WGS) entry which is preliminary data.</text>
</comment>
<dbReference type="InterPro" id="IPR005835">
    <property type="entry name" value="NTP_transferase_dom"/>
</dbReference>
<comment type="similarity">
    <text evidence="2">Belongs to the eIF-2B gamma/epsilon subunits family.</text>
</comment>
<dbReference type="Gene3D" id="3.90.550.10">
    <property type="entry name" value="Spore Coat Polysaccharide Biosynthesis Protein SpsA, Chain A"/>
    <property type="match status" value="1"/>
</dbReference>
<gene>
    <name evidence="9" type="ORF">QE152_g9750</name>
</gene>
<dbReference type="InterPro" id="IPR051956">
    <property type="entry name" value="eIF2B_epsilon"/>
</dbReference>
<evidence type="ECO:0000256" key="5">
    <source>
        <dbReference type="ARBA" id="ARBA00044345"/>
    </source>
</evidence>
<dbReference type="InterPro" id="IPR029044">
    <property type="entry name" value="Nucleotide-diphossugar_trans"/>
</dbReference>
<feature type="compositionally biased region" description="Acidic residues" evidence="7">
    <location>
        <begin position="455"/>
        <end position="464"/>
    </location>
</feature>
<dbReference type="Gene3D" id="2.160.10.10">
    <property type="entry name" value="Hexapeptide repeat proteins"/>
    <property type="match status" value="1"/>
</dbReference>
<dbReference type="CDD" id="cd11558">
    <property type="entry name" value="W2_eIF2B_epsilon"/>
    <property type="match status" value="1"/>
</dbReference>
<reference evidence="9 10" key="1">
    <citation type="journal article" date="2024" name="BMC Genomics">
        <title>De novo assembly and annotation of Popillia japonica's genome with initial clues to its potential as an invasive pest.</title>
        <authorList>
            <person name="Cucini C."/>
            <person name="Boschi S."/>
            <person name="Funari R."/>
            <person name="Cardaioli E."/>
            <person name="Iannotti N."/>
            <person name="Marturano G."/>
            <person name="Paoli F."/>
            <person name="Bruttini M."/>
            <person name="Carapelli A."/>
            <person name="Frati F."/>
            <person name="Nardi F."/>
        </authorList>
    </citation>
    <scope>NUCLEOTIDE SEQUENCE [LARGE SCALE GENOMIC DNA]</scope>
    <source>
        <strain evidence="9">DMR45628</strain>
    </source>
</reference>
<evidence type="ECO:0000256" key="4">
    <source>
        <dbReference type="ARBA" id="ARBA00044144"/>
    </source>
</evidence>
<dbReference type="EMBL" id="JASPKY010000085">
    <property type="protein sequence ID" value="KAK9738530.1"/>
    <property type="molecule type" value="Genomic_DNA"/>
</dbReference>
<dbReference type="InterPro" id="IPR016024">
    <property type="entry name" value="ARM-type_fold"/>
</dbReference>
<evidence type="ECO:0000256" key="2">
    <source>
        <dbReference type="ARBA" id="ARBA00007878"/>
    </source>
</evidence>
<dbReference type="InterPro" id="IPR035543">
    <property type="entry name" value="eIF-2B_epsilon_N"/>
</dbReference>
<accession>A0AAW1LWS6</accession>
<proteinExistence type="inferred from homology"/>
<dbReference type="GO" id="GO:0003743">
    <property type="term" value="F:translation initiation factor activity"/>
    <property type="evidence" value="ECO:0007669"/>
    <property type="project" value="TreeGrafter"/>
</dbReference>
<dbReference type="Pfam" id="PF00483">
    <property type="entry name" value="NTP_transferase"/>
    <property type="match status" value="1"/>
</dbReference>
<evidence type="ECO:0000256" key="3">
    <source>
        <dbReference type="ARBA" id="ARBA00022490"/>
    </source>
</evidence>
<dbReference type="Pfam" id="PF02020">
    <property type="entry name" value="W2"/>
    <property type="match status" value="1"/>
</dbReference>
<dbReference type="SUPFAM" id="SSF48371">
    <property type="entry name" value="ARM repeat"/>
    <property type="match status" value="1"/>
</dbReference>
<dbReference type="GO" id="GO:0005085">
    <property type="term" value="F:guanyl-nucleotide exchange factor activity"/>
    <property type="evidence" value="ECO:0007669"/>
    <property type="project" value="InterPro"/>
</dbReference>
<dbReference type="GO" id="GO:0005829">
    <property type="term" value="C:cytosol"/>
    <property type="evidence" value="ECO:0007669"/>
    <property type="project" value="UniProtKB-SubCell"/>
</dbReference>
<evidence type="ECO:0000256" key="7">
    <source>
        <dbReference type="SAM" id="MobiDB-lite"/>
    </source>
</evidence>
<organism evidence="9 10">
    <name type="scientific">Popillia japonica</name>
    <name type="common">Japanese beetle</name>
    <dbReference type="NCBI Taxonomy" id="7064"/>
    <lineage>
        <taxon>Eukaryota</taxon>
        <taxon>Metazoa</taxon>
        <taxon>Ecdysozoa</taxon>
        <taxon>Arthropoda</taxon>
        <taxon>Hexapoda</taxon>
        <taxon>Insecta</taxon>
        <taxon>Pterygota</taxon>
        <taxon>Neoptera</taxon>
        <taxon>Endopterygota</taxon>
        <taxon>Coleoptera</taxon>
        <taxon>Polyphaga</taxon>
        <taxon>Scarabaeiformia</taxon>
        <taxon>Scarabaeidae</taxon>
        <taxon>Rutelinae</taxon>
        <taxon>Popillia</taxon>
    </lineage>
</organism>
<dbReference type="PANTHER" id="PTHR45887">
    <property type="entry name" value="TRANSLATION INITIATION FACTOR EIF-2B SUBUNIT EPSILON"/>
    <property type="match status" value="1"/>
</dbReference>
<dbReference type="CDD" id="cd04197">
    <property type="entry name" value="eIF-2B_epsilon_N"/>
    <property type="match status" value="1"/>
</dbReference>
<feature type="domain" description="W2" evidence="8">
    <location>
        <begin position="474"/>
        <end position="638"/>
    </location>
</feature>
<dbReference type="InterPro" id="IPR044123">
    <property type="entry name" value="W2_eIF2B_epsilon"/>
</dbReference>
<dbReference type="GO" id="GO:0005851">
    <property type="term" value="C:eukaryotic translation initiation factor 2B complex"/>
    <property type="evidence" value="ECO:0007669"/>
    <property type="project" value="TreeGrafter"/>
</dbReference>
<dbReference type="SUPFAM" id="SSF53448">
    <property type="entry name" value="Nucleotide-diphospho-sugar transferases"/>
    <property type="match status" value="1"/>
</dbReference>
<dbReference type="AlphaFoldDB" id="A0AAW1LWS6"/>
<dbReference type="PROSITE" id="PS51363">
    <property type="entry name" value="W2"/>
    <property type="match status" value="1"/>
</dbReference>
<name>A0AAW1LWS6_POPJA</name>
<evidence type="ECO:0000313" key="10">
    <source>
        <dbReference type="Proteomes" id="UP001458880"/>
    </source>
</evidence>
<dbReference type="PANTHER" id="PTHR45887:SF1">
    <property type="entry name" value="TRANSLATION INITIATION FACTOR EIF-2B SUBUNIT EPSILON"/>
    <property type="match status" value="1"/>
</dbReference>
<evidence type="ECO:0000256" key="1">
    <source>
        <dbReference type="ARBA" id="ARBA00004514"/>
    </source>
</evidence>
<sequence length="641" mass="72524">MSKKDSDIGQKSDIIQAVIIADSFGNEFLPLSNDVPLMLLHLVNKPLIEYTLEFLSFGGVEEVFLFCCSHVDAIKEYIKNSQNENVIWSQTTKVNIIISESCRSFGDCLRDLDAKGLLRGNFVLCEPGVVSNIKLLPIIKKHIESSAKDKGTAMTLIYQEAGVGQYGRCPREEIVLASNSDNRVLFHKKINYNNERKINFPLEVFLENNCVSIQHNLKDTHIAICSPSVLPLFSDNFDFQTRDDFIKGLLMNEEILGSTVYWHLIKGNQHGGAITNWRMYQALSQELANHWFYPIIPDVKKYSECFGRGAAVGHNCSISESSNISKSIIGNNVTIGRNVTLENAYIMSDVKICNDCIVSNSIVGPKSILRNGCKVTFGSVVGANVELNKESFIENSLVQSKRPEDDYDDVDKLGERAYRLKLVDDDEEEDIVGNKLARRFSRLHLDEDYAKSDDDSLESSDSEDGLSHVHSPVPDDTNMFFSEVIDSLTRGFEDKLQCDNLILEINSSRYAYNVTLKEVNYNVIKAILNLPFQHSSGQQYLPALLRTLEYFSPILKNYIRNNDAMEDCLQAIEDVAASNNELCECIAKVLNWFYDRDHITEEAILLWYDKLDKISRVNARVVPFIKWLQEAEEASSSEESE</sequence>
<evidence type="ECO:0000313" key="9">
    <source>
        <dbReference type="EMBL" id="KAK9738530.1"/>
    </source>
</evidence>
<comment type="subunit">
    <text evidence="6">Component of the translation initiation factor 2B (eIF2B) complex which is a heterodecamer of two sets of five different subunits: alpha, beta, gamma, delta and epsilon. Subunits alpha, beta and delta comprise a regulatory subcomplex and subunits epsilon and gamma comprise a catalytic subcomplex. Within the complex, the hexameric regulatory complex resides at the center, with the two heterodimeric catalytic subcomplexes bound on opposite sides.</text>
</comment>
<evidence type="ECO:0000256" key="6">
    <source>
        <dbReference type="ARBA" id="ARBA00046432"/>
    </source>
</evidence>
<dbReference type="SMART" id="SM00515">
    <property type="entry name" value="eIF5C"/>
    <property type="match status" value="1"/>
</dbReference>
<evidence type="ECO:0000259" key="8">
    <source>
        <dbReference type="PROSITE" id="PS51363"/>
    </source>
</evidence>
<dbReference type="FunFam" id="1.25.40.180:FF:000022">
    <property type="entry name" value="Translation initiation factor eIF-2B epsilon subunit"/>
    <property type="match status" value="1"/>
</dbReference>
<dbReference type="GO" id="GO:0031369">
    <property type="term" value="F:translation initiation factor binding"/>
    <property type="evidence" value="ECO:0007669"/>
    <property type="project" value="InterPro"/>
</dbReference>
<dbReference type="Proteomes" id="UP001458880">
    <property type="component" value="Unassembled WGS sequence"/>
</dbReference>
<comment type="subcellular location">
    <subcellularLocation>
        <location evidence="1">Cytoplasm</location>
        <location evidence="1">Cytosol</location>
    </subcellularLocation>
</comment>
<dbReference type="InterPro" id="IPR056764">
    <property type="entry name" value="LbH_EIF2B3/5"/>
</dbReference>
<keyword evidence="3" id="KW-0963">Cytoplasm</keyword>
<feature type="region of interest" description="Disordered" evidence="7">
    <location>
        <begin position="451"/>
        <end position="471"/>
    </location>
</feature>
<protein>
    <recommendedName>
        <fullName evidence="4">Translation initiation factor eIF2B subunit epsilon</fullName>
    </recommendedName>
    <alternativeName>
        <fullName evidence="5">eIF2B GDP-GTP exchange factor subunit epsilon</fullName>
    </alternativeName>
</protein>
<dbReference type="InterPro" id="IPR003307">
    <property type="entry name" value="W2_domain"/>
</dbReference>